<feature type="region of interest" description="Disordered" evidence="1">
    <location>
        <begin position="26"/>
        <end position="56"/>
    </location>
</feature>
<dbReference type="RefSeq" id="WP_175527150.1">
    <property type="nucleotide sequence ID" value="NZ_FOND01000004.1"/>
</dbReference>
<evidence type="ECO:0000256" key="1">
    <source>
        <dbReference type="SAM" id="MobiDB-lite"/>
    </source>
</evidence>
<gene>
    <name evidence="2" type="ORF">SAMN05216574_104250</name>
</gene>
<sequence>MGAKRYSIPVDELVAGSRVPVTEQVEVHAEPQQPAPDRSTGVHPYGDGMSADADGD</sequence>
<proteinExistence type="predicted"/>
<protein>
    <submittedName>
        <fullName evidence="2">Uncharacterized protein</fullName>
    </submittedName>
</protein>
<dbReference type="STRING" id="1798228.SAMN05216574_104250"/>
<evidence type="ECO:0000313" key="3">
    <source>
        <dbReference type="Proteomes" id="UP000198589"/>
    </source>
</evidence>
<dbReference type="AlphaFoldDB" id="A0A1I2BS39"/>
<organism evidence="2 3">
    <name type="scientific">Blastococcus tunisiensis</name>
    <dbReference type="NCBI Taxonomy" id="1798228"/>
    <lineage>
        <taxon>Bacteria</taxon>
        <taxon>Bacillati</taxon>
        <taxon>Actinomycetota</taxon>
        <taxon>Actinomycetes</taxon>
        <taxon>Geodermatophilales</taxon>
        <taxon>Geodermatophilaceae</taxon>
        <taxon>Blastococcus</taxon>
    </lineage>
</organism>
<name>A0A1I2BS39_9ACTN</name>
<dbReference type="EMBL" id="FOND01000004">
    <property type="protein sequence ID" value="SFE58884.1"/>
    <property type="molecule type" value="Genomic_DNA"/>
</dbReference>
<reference evidence="3" key="1">
    <citation type="submission" date="2016-10" db="EMBL/GenBank/DDBJ databases">
        <authorList>
            <person name="Varghese N."/>
            <person name="Submissions S."/>
        </authorList>
    </citation>
    <scope>NUCLEOTIDE SEQUENCE [LARGE SCALE GENOMIC DNA]</scope>
    <source>
        <strain evidence="3">DSM 46838</strain>
    </source>
</reference>
<evidence type="ECO:0000313" key="2">
    <source>
        <dbReference type="EMBL" id="SFE58884.1"/>
    </source>
</evidence>
<accession>A0A1I2BS39</accession>
<keyword evidence="3" id="KW-1185">Reference proteome</keyword>
<dbReference type="Proteomes" id="UP000198589">
    <property type="component" value="Unassembled WGS sequence"/>
</dbReference>